<feature type="region of interest" description="Disordered" evidence="8">
    <location>
        <begin position="1"/>
        <end position="35"/>
    </location>
</feature>
<dbReference type="Gene3D" id="1.20.1250.20">
    <property type="entry name" value="MFS general substrate transporter like domains"/>
    <property type="match status" value="1"/>
</dbReference>
<evidence type="ECO:0000256" key="1">
    <source>
        <dbReference type="ARBA" id="ARBA00004141"/>
    </source>
</evidence>
<dbReference type="PANTHER" id="PTHR48022:SF68">
    <property type="entry name" value="MAJOR FACILITATOR SUPERFAMILY (MFS) PROFILE DOMAIN-CONTAINING PROTEIN-RELATED"/>
    <property type="match status" value="1"/>
</dbReference>
<sequence length="441" mass="49031">MSSSISNRDSNSNSNDSEEKENFEKSIQYSTPLPSPNNNEIPKILGMSGKRLHLLVTIMASNCFLLFGYDQGVMGSLLTLPAFRETFPSIDVTAHPDNSTMQGFTIAVYEIGCLFGALSIMYTGDKLGRTKCMFLGCFIMIIGAILQCSSFSIAQMIVARVVTGIGNGMNTSTVPMWQAECAKPKDRGRLVMLSGSLISGGIAIAYIIDFGFYFTHGQISWRFPVAFQIVFALVVLPIVLKFPESPRWLCKNGRYDDAARVFAALEGTTVDDPEVLAELEDVKESLAEEHLEGGINEQLRKMFHQGEHRNFHRVMLALWSQIFQQISGINLITYYAGTIFETYIGMSPLNSRILAMCNGIEYFLASWIPLFLIEKLGRRKMLIWGAIGQSFCMAILTGVTWGSAHTDNKATPILNYHLSQFVLLQMPCRLPVTGLSISWLL</sequence>
<comment type="subcellular location">
    <subcellularLocation>
        <location evidence="1">Membrane</location>
        <topology evidence="1">Multi-pass membrane protein</topology>
    </subcellularLocation>
</comment>
<evidence type="ECO:0000313" key="12">
    <source>
        <dbReference type="Proteomes" id="UP001165063"/>
    </source>
</evidence>
<feature type="transmembrane region" description="Helical" evidence="9">
    <location>
        <begin position="382"/>
        <end position="401"/>
    </location>
</feature>
<feature type="transmembrane region" description="Helical" evidence="9">
    <location>
        <begin position="353"/>
        <end position="373"/>
    </location>
</feature>
<keyword evidence="6 9" id="KW-0472">Membrane</keyword>
<protein>
    <submittedName>
        <fullName evidence="11">Unnamed protein product</fullName>
    </submittedName>
</protein>
<dbReference type="EMBL" id="BSXU01001755">
    <property type="protein sequence ID" value="GMG30724.1"/>
    <property type="molecule type" value="Genomic_DNA"/>
</dbReference>
<feature type="compositionally biased region" description="Low complexity" evidence="8">
    <location>
        <begin position="1"/>
        <end position="15"/>
    </location>
</feature>
<evidence type="ECO:0000256" key="8">
    <source>
        <dbReference type="SAM" id="MobiDB-lite"/>
    </source>
</evidence>
<evidence type="ECO:0000256" key="3">
    <source>
        <dbReference type="ARBA" id="ARBA00022448"/>
    </source>
</evidence>
<evidence type="ECO:0000256" key="6">
    <source>
        <dbReference type="ARBA" id="ARBA00023136"/>
    </source>
</evidence>
<feature type="transmembrane region" description="Helical" evidence="9">
    <location>
        <begin position="52"/>
        <end position="69"/>
    </location>
</feature>
<organism evidence="11 12">
    <name type="scientific">Ambrosiozyma monospora</name>
    <name type="common">Yeast</name>
    <name type="synonym">Endomycopsis monosporus</name>
    <dbReference type="NCBI Taxonomy" id="43982"/>
    <lineage>
        <taxon>Eukaryota</taxon>
        <taxon>Fungi</taxon>
        <taxon>Dikarya</taxon>
        <taxon>Ascomycota</taxon>
        <taxon>Saccharomycotina</taxon>
        <taxon>Pichiomycetes</taxon>
        <taxon>Pichiales</taxon>
        <taxon>Pichiaceae</taxon>
        <taxon>Ambrosiozyma</taxon>
    </lineage>
</organism>
<comment type="similarity">
    <text evidence="2 7">Belongs to the major facilitator superfamily. Sugar transporter (TC 2.A.1.1) family.</text>
</comment>
<dbReference type="AlphaFoldDB" id="A0A9W7DGQ0"/>
<dbReference type="InterPro" id="IPR003663">
    <property type="entry name" value="Sugar/inositol_transpt"/>
</dbReference>
<keyword evidence="4 9" id="KW-0812">Transmembrane</keyword>
<comment type="caution">
    <text evidence="11">The sequence shown here is derived from an EMBL/GenBank/DDBJ whole genome shotgun (WGS) entry which is preliminary data.</text>
</comment>
<evidence type="ECO:0000256" key="2">
    <source>
        <dbReference type="ARBA" id="ARBA00010992"/>
    </source>
</evidence>
<feature type="transmembrane region" description="Helical" evidence="9">
    <location>
        <begin position="134"/>
        <end position="158"/>
    </location>
</feature>
<dbReference type="GO" id="GO:0005351">
    <property type="term" value="F:carbohydrate:proton symporter activity"/>
    <property type="evidence" value="ECO:0007669"/>
    <property type="project" value="TreeGrafter"/>
</dbReference>
<keyword evidence="5 9" id="KW-1133">Transmembrane helix</keyword>
<dbReference type="InterPro" id="IPR050360">
    <property type="entry name" value="MFS_Sugar_Transporters"/>
</dbReference>
<gene>
    <name evidence="11" type="ORF">Amon01_000389400</name>
</gene>
<feature type="transmembrane region" description="Helical" evidence="9">
    <location>
        <begin position="103"/>
        <end position="122"/>
    </location>
</feature>
<dbReference type="InterPro" id="IPR020846">
    <property type="entry name" value="MFS_dom"/>
</dbReference>
<evidence type="ECO:0000256" key="9">
    <source>
        <dbReference type="SAM" id="Phobius"/>
    </source>
</evidence>
<proteinExistence type="inferred from homology"/>
<dbReference type="InterPro" id="IPR005828">
    <property type="entry name" value="MFS_sugar_transport-like"/>
</dbReference>
<dbReference type="PROSITE" id="PS50850">
    <property type="entry name" value="MFS"/>
    <property type="match status" value="1"/>
</dbReference>
<keyword evidence="3 7" id="KW-0813">Transport</keyword>
<feature type="transmembrane region" description="Helical" evidence="9">
    <location>
        <begin position="221"/>
        <end position="240"/>
    </location>
</feature>
<dbReference type="PRINTS" id="PR00171">
    <property type="entry name" value="SUGRTRNSPORT"/>
</dbReference>
<evidence type="ECO:0000313" key="11">
    <source>
        <dbReference type="EMBL" id="GMG30724.1"/>
    </source>
</evidence>
<dbReference type="Proteomes" id="UP001165063">
    <property type="component" value="Unassembled WGS sequence"/>
</dbReference>
<evidence type="ECO:0000256" key="5">
    <source>
        <dbReference type="ARBA" id="ARBA00022989"/>
    </source>
</evidence>
<feature type="transmembrane region" description="Helical" evidence="9">
    <location>
        <begin position="190"/>
        <end position="214"/>
    </location>
</feature>
<feature type="domain" description="Major facilitator superfamily (MFS) profile" evidence="10">
    <location>
        <begin position="56"/>
        <end position="441"/>
    </location>
</feature>
<name>A0A9W7DGQ0_AMBMO</name>
<accession>A0A9W7DGQ0</accession>
<dbReference type="OrthoDB" id="6133115at2759"/>
<evidence type="ECO:0000256" key="4">
    <source>
        <dbReference type="ARBA" id="ARBA00022692"/>
    </source>
</evidence>
<dbReference type="SUPFAM" id="SSF103473">
    <property type="entry name" value="MFS general substrate transporter"/>
    <property type="match status" value="1"/>
</dbReference>
<keyword evidence="12" id="KW-1185">Reference proteome</keyword>
<evidence type="ECO:0000256" key="7">
    <source>
        <dbReference type="RuleBase" id="RU003346"/>
    </source>
</evidence>
<dbReference type="Pfam" id="PF00083">
    <property type="entry name" value="Sugar_tr"/>
    <property type="match status" value="1"/>
</dbReference>
<evidence type="ECO:0000259" key="10">
    <source>
        <dbReference type="PROSITE" id="PS50850"/>
    </source>
</evidence>
<reference evidence="11" key="1">
    <citation type="submission" date="2023-04" db="EMBL/GenBank/DDBJ databases">
        <title>Ambrosiozyma monospora NBRC 1965.</title>
        <authorList>
            <person name="Ichikawa N."/>
            <person name="Sato H."/>
            <person name="Tonouchi N."/>
        </authorList>
    </citation>
    <scope>NUCLEOTIDE SEQUENCE</scope>
    <source>
        <strain evidence="11">NBRC 1965</strain>
    </source>
</reference>
<dbReference type="GO" id="GO:0016020">
    <property type="term" value="C:membrane"/>
    <property type="evidence" value="ECO:0007669"/>
    <property type="project" value="UniProtKB-SubCell"/>
</dbReference>
<dbReference type="InterPro" id="IPR036259">
    <property type="entry name" value="MFS_trans_sf"/>
</dbReference>
<dbReference type="PANTHER" id="PTHR48022">
    <property type="entry name" value="PLASTIDIC GLUCOSE TRANSPORTER 4"/>
    <property type="match status" value="1"/>
</dbReference>
<dbReference type="NCBIfam" id="TIGR00879">
    <property type="entry name" value="SP"/>
    <property type="match status" value="1"/>
</dbReference>